<protein>
    <recommendedName>
        <fullName evidence="5">DUF340 domain-containing protein</fullName>
    </recommendedName>
</protein>
<evidence type="ECO:0000256" key="1">
    <source>
        <dbReference type="SAM" id="MobiDB-lite"/>
    </source>
</evidence>
<feature type="transmembrane region" description="Helical" evidence="2">
    <location>
        <begin position="59"/>
        <end position="82"/>
    </location>
</feature>
<organism evidence="3 4">
    <name type="scientific">Proteiniphilum acetatigenes</name>
    <dbReference type="NCBI Taxonomy" id="294710"/>
    <lineage>
        <taxon>Bacteria</taxon>
        <taxon>Pseudomonadati</taxon>
        <taxon>Bacteroidota</taxon>
        <taxon>Bacteroidia</taxon>
        <taxon>Bacteroidales</taxon>
        <taxon>Dysgonomonadaceae</taxon>
        <taxon>Proteiniphilum</taxon>
    </lineage>
</organism>
<feature type="region of interest" description="Disordered" evidence="1">
    <location>
        <begin position="91"/>
        <end position="119"/>
    </location>
</feature>
<dbReference type="GO" id="GO:0015661">
    <property type="term" value="F:L-lysine efflux transmembrane transporter activity"/>
    <property type="evidence" value="ECO:0007669"/>
    <property type="project" value="InterPro"/>
</dbReference>
<feature type="transmembrane region" description="Helical" evidence="2">
    <location>
        <begin position="29"/>
        <end position="47"/>
    </location>
</feature>
<dbReference type="Pfam" id="PF03956">
    <property type="entry name" value="Lys_export"/>
    <property type="match status" value="1"/>
</dbReference>
<name>A0A101HHB8_9BACT</name>
<accession>A0A101HHB8</accession>
<reference evidence="4" key="1">
    <citation type="journal article" date="2015" name="MBio">
        <title>Genome-Resolved Metagenomic Analysis Reveals Roles for Candidate Phyla and Other Microbial Community Members in Biogeochemical Transformations in Oil Reservoirs.</title>
        <authorList>
            <person name="Hu P."/>
            <person name="Tom L."/>
            <person name="Singh A."/>
            <person name="Thomas B.C."/>
            <person name="Baker B.J."/>
            <person name="Piceno Y.M."/>
            <person name="Andersen G.L."/>
            <person name="Banfield J.F."/>
        </authorList>
    </citation>
    <scope>NUCLEOTIDE SEQUENCE [LARGE SCALE GENOMIC DNA]</scope>
</reference>
<dbReference type="Proteomes" id="UP000053860">
    <property type="component" value="Unassembled WGS sequence"/>
</dbReference>
<dbReference type="InterPro" id="IPR005642">
    <property type="entry name" value="LysO"/>
</dbReference>
<evidence type="ECO:0000313" key="4">
    <source>
        <dbReference type="Proteomes" id="UP000053860"/>
    </source>
</evidence>
<sequence>MIPILLCIATGILTGYLFRKTSFVKYTSPLLSVVIMLLLFFLGVSVGSNKQVISNFSGIGLEALLLTVGGTLGSLICAKWVFARFFAGKKNRSEQPSPVNNLSRCSEEEDDQKENKPTL</sequence>
<gene>
    <name evidence="3" type="ORF">XD92_1005</name>
</gene>
<feature type="compositionally biased region" description="Polar residues" evidence="1">
    <location>
        <begin position="94"/>
        <end position="104"/>
    </location>
</feature>
<evidence type="ECO:0008006" key="5">
    <source>
        <dbReference type="Google" id="ProtNLM"/>
    </source>
</evidence>
<keyword evidence="2" id="KW-0812">Transmembrane</keyword>
<dbReference type="AlphaFoldDB" id="A0A101HHB8"/>
<evidence type="ECO:0000313" key="3">
    <source>
        <dbReference type="EMBL" id="KUK76894.1"/>
    </source>
</evidence>
<dbReference type="EMBL" id="LGGN01000188">
    <property type="protein sequence ID" value="KUK76894.1"/>
    <property type="molecule type" value="Genomic_DNA"/>
</dbReference>
<evidence type="ECO:0000256" key="2">
    <source>
        <dbReference type="SAM" id="Phobius"/>
    </source>
</evidence>
<keyword evidence="2" id="KW-0472">Membrane</keyword>
<proteinExistence type="predicted"/>
<comment type="caution">
    <text evidence="3">The sequence shown here is derived from an EMBL/GenBank/DDBJ whole genome shotgun (WGS) entry which is preliminary data.</text>
</comment>
<keyword evidence="2" id="KW-1133">Transmembrane helix</keyword>